<dbReference type="EMBL" id="JAWDGP010001486">
    <property type="protein sequence ID" value="KAK3791063.1"/>
    <property type="molecule type" value="Genomic_DNA"/>
</dbReference>
<dbReference type="AlphaFoldDB" id="A0AAE1ANN9"/>
<evidence type="ECO:0000313" key="5">
    <source>
        <dbReference type="Proteomes" id="UP001283361"/>
    </source>
</evidence>
<organism evidence="4 5">
    <name type="scientific">Elysia crispata</name>
    <name type="common">lettuce slug</name>
    <dbReference type="NCBI Taxonomy" id="231223"/>
    <lineage>
        <taxon>Eukaryota</taxon>
        <taxon>Metazoa</taxon>
        <taxon>Spiralia</taxon>
        <taxon>Lophotrochozoa</taxon>
        <taxon>Mollusca</taxon>
        <taxon>Gastropoda</taxon>
        <taxon>Heterobranchia</taxon>
        <taxon>Euthyneura</taxon>
        <taxon>Panpulmonata</taxon>
        <taxon>Sacoglossa</taxon>
        <taxon>Placobranchoidea</taxon>
        <taxon>Plakobranchidae</taxon>
        <taxon>Elysia</taxon>
    </lineage>
</organism>
<evidence type="ECO:0000313" key="4">
    <source>
        <dbReference type="EMBL" id="KAK3791063.1"/>
    </source>
</evidence>
<dbReference type="PANTHER" id="PTHR18870">
    <property type="entry name" value="PROTEIN TAG-278-RELATED"/>
    <property type="match status" value="1"/>
</dbReference>
<evidence type="ECO:0000256" key="2">
    <source>
        <dbReference type="SAM" id="Coils"/>
    </source>
</evidence>
<comment type="caution">
    <text evidence="4">The sequence shown here is derived from an EMBL/GenBank/DDBJ whole genome shotgun (WGS) entry which is preliminary data.</text>
</comment>
<name>A0AAE1ANN9_9GAST</name>
<gene>
    <name evidence="4" type="ORF">RRG08_010467</name>
</gene>
<feature type="coiled-coil region" evidence="2">
    <location>
        <begin position="57"/>
        <end position="273"/>
    </location>
</feature>
<protein>
    <submittedName>
        <fullName evidence="4">Uncharacterized protein</fullName>
    </submittedName>
</protein>
<sequence>MSANNQERSKKSFEFRMSKKVAELTQVVHMLFTRNHEKEVEIEALKKSYEHEIDVVLQDARGRIQDLEMQVSGLMEQLTKDSERAQQRLSTELSAQEADWRHKVREAERLLQEEKAECQNLRDMLINAQRDIENLRQGVTDQLSFKSDEITKKEKEAECLRAQVTALEADLKDSQRDAQVIISELQKTREKLEDDARHLHIAMENSHKTRDQLLARNKQLEADMKTLRREFNKKTTETHNNRAPQSQDMSEEIERLRREIQRYRLELSNRDNNFNRMFTEKQPMLVNQKHQKQAYMGAIYAFSQGSNGPSKNSLTNGQVGTTNGYTPEMSHTELTAPCHPTPRTPMTQNNQSILRGREQVHQINFLEPDNQMGQLERQQSVHERSSIQDRVFTNSSGRHKTIDKRPRTQQFGQKMRHDRLFSLERSTLRQTSSALYPEQPTQILPQTQGERPISSSLPSICSTPEQRRLSAQTTKPISIQLAKPKPLPREVLYGK</sequence>
<dbReference type="PANTHER" id="PTHR18870:SF9">
    <property type="entry name" value="PROTEIN TAG-278-RELATED"/>
    <property type="match status" value="1"/>
</dbReference>
<dbReference type="Proteomes" id="UP001283361">
    <property type="component" value="Unassembled WGS sequence"/>
</dbReference>
<keyword evidence="1 2" id="KW-0175">Coiled coil</keyword>
<accession>A0AAE1ANN9</accession>
<keyword evidence="5" id="KW-1185">Reference proteome</keyword>
<evidence type="ECO:0000256" key="3">
    <source>
        <dbReference type="SAM" id="MobiDB-lite"/>
    </source>
</evidence>
<feature type="region of interest" description="Disordered" evidence="3">
    <location>
        <begin position="439"/>
        <end position="476"/>
    </location>
</feature>
<proteinExistence type="predicted"/>
<reference evidence="4" key="1">
    <citation type="journal article" date="2023" name="G3 (Bethesda)">
        <title>A reference genome for the long-term kleptoplast-retaining sea slug Elysia crispata morphotype clarki.</title>
        <authorList>
            <person name="Eastman K.E."/>
            <person name="Pendleton A.L."/>
            <person name="Shaikh M.A."/>
            <person name="Suttiyut T."/>
            <person name="Ogas R."/>
            <person name="Tomko P."/>
            <person name="Gavelis G."/>
            <person name="Widhalm J.R."/>
            <person name="Wisecaver J.H."/>
        </authorList>
    </citation>
    <scope>NUCLEOTIDE SEQUENCE</scope>
    <source>
        <strain evidence="4">ECLA1</strain>
    </source>
</reference>
<evidence type="ECO:0000256" key="1">
    <source>
        <dbReference type="ARBA" id="ARBA00023054"/>
    </source>
</evidence>